<reference evidence="1" key="1">
    <citation type="journal article" date="2015" name="Nature">
        <title>Complex archaea that bridge the gap between prokaryotes and eukaryotes.</title>
        <authorList>
            <person name="Spang A."/>
            <person name="Saw J.H."/>
            <person name="Jorgensen S.L."/>
            <person name="Zaremba-Niedzwiedzka K."/>
            <person name="Martijn J."/>
            <person name="Lind A.E."/>
            <person name="van Eijk R."/>
            <person name="Schleper C."/>
            <person name="Guy L."/>
            <person name="Ettema T.J."/>
        </authorList>
    </citation>
    <scope>NUCLEOTIDE SEQUENCE</scope>
</reference>
<dbReference type="Pfam" id="PF17236">
    <property type="entry name" value="SU10_MCP"/>
    <property type="match status" value="1"/>
</dbReference>
<proteinExistence type="predicted"/>
<dbReference type="AlphaFoldDB" id="A0A0F9CV75"/>
<dbReference type="InterPro" id="IPR035198">
    <property type="entry name" value="SU10_MCP"/>
</dbReference>
<protein>
    <submittedName>
        <fullName evidence="1">Uncharacterized protein</fullName>
    </submittedName>
</protein>
<evidence type="ECO:0000313" key="1">
    <source>
        <dbReference type="EMBL" id="KKL53189.1"/>
    </source>
</evidence>
<comment type="caution">
    <text evidence="1">The sequence shown here is derived from an EMBL/GenBank/DDBJ whole genome shotgun (WGS) entry which is preliminary data.</text>
</comment>
<gene>
    <name evidence="1" type="ORF">LCGC14_2277920</name>
</gene>
<dbReference type="EMBL" id="LAZR01031630">
    <property type="protein sequence ID" value="KKL53189.1"/>
    <property type="molecule type" value="Genomic_DNA"/>
</dbReference>
<name>A0A0F9CV75_9ZZZZ</name>
<accession>A0A0F9CV75</accession>
<organism evidence="1">
    <name type="scientific">marine sediment metagenome</name>
    <dbReference type="NCBI Taxonomy" id="412755"/>
    <lineage>
        <taxon>unclassified sequences</taxon>
        <taxon>metagenomes</taxon>
        <taxon>ecological metagenomes</taxon>
    </lineage>
</organism>
<sequence>MTETARRTRLRTGDQIREAKREALQYHNIEMERSFWFGGRDSATVNNKPLRTTEGFFGFMDRRASSRVVNPTSDTVDFGWLEEQMKNIFDYGSSEKMAFMGNQAALVIQQAVRKATSVAYNLSQGQKEFGMNVTRLTSPFGELVMKTHPLFNRITSDWGGSPAYGSVDSWVAVMDMENVRYRYLEGRDTKFDGKQETPGDDQMIGGFLTEAGIEWRFPESGYVMKGFKTSAAG</sequence>